<dbReference type="InterPro" id="IPR001505">
    <property type="entry name" value="Copper_CuA"/>
</dbReference>
<reference evidence="17" key="1">
    <citation type="submission" date="2020-05" db="EMBL/GenBank/DDBJ databases">
        <authorList>
            <person name="Chiriac C."/>
            <person name="Salcher M."/>
            <person name="Ghai R."/>
            <person name="Kavagutti S V."/>
        </authorList>
    </citation>
    <scope>NUCLEOTIDE SEQUENCE</scope>
</reference>
<dbReference type="PANTHER" id="PTHR22888">
    <property type="entry name" value="CYTOCHROME C OXIDASE, SUBUNIT II"/>
    <property type="match status" value="1"/>
</dbReference>
<evidence type="ECO:0000256" key="10">
    <source>
        <dbReference type="ARBA" id="ARBA00022989"/>
    </source>
</evidence>
<evidence type="ECO:0000256" key="11">
    <source>
        <dbReference type="ARBA" id="ARBA00023008"/>
    </source>
</evidence>
<dbReference type="InterPro" id="IPR036257">
    <property type="entry name" value="Cyt_c_oxidase_su2_TM_sf"/>
</dbReference>
<evidence type="ECO:0000256" key="2">
    <source>
        <dbReference type="ARBA" id="ARBA00007866"/>
    </source>
</evidence>
<evidence type="ECO:0000259" key="14">
    <source>
        <dbReference type="PROSITE" id="PS50857"/>
    </source>
</evidence>
<evidence type="ECO:0000256" key="13">
    <source>
        <dbReference type="SAM" id="Phobius"/>
    </source>
</evidence>
<evidence type="ECO:0000256" key="4">
    <source>
        <dbReference type="ARBA" id="ARBA00022448"/>
    </source>
</evidence>
<keyword evidence="12 13" id="KW-0472">Membrane</keyword>
<dbReference type="Gene3D" id="1.10.287.90">
    <property type="match status" value="1"/>
</dbReference>
<evidence type="ECO:0000313" key="16">
    <source>
        <dbReference type="EMBL" id="CAB4988486.1"/>
    </source>
</evidence>
<keyword evidence="8" id="KW-1278">Translocase</keyword>
<feature type="domain" description="Cytochrome oxidase subunit II copper A binding" evidence="14">
    <location>
        <begin position="138"/>
        <end position="250"/>
    </location>
</feature>
<dbReference type="PROSITE" id="PS50857">
    <property type="entry name" value="COX2_CUA"/>
    <property type="match status" value="1"/>
</dbReference>
<evidence type="ECO:0000256" key="3">
    <source>
        <dbReference type="ARBA" id="ARBA00012949"/>
    </source>
</evidence>
<keyword evidence="5" id="KW-0679">Respiratory chain</keyword>
<keyword evidence="7" id="KW-0479">Metal-binding</keyword>
<dbReference type="InterPro" id="IPR008972">
    <property type="entry name" value="Cupredoxin"/>
</dbReference>
<evidence type="ECO:0000256" key="7">
    <source>
        <dbReference type="ARBA" id="ARBA00022723"/>
    </source>
</evidence>
<dbReference type="GO" id="GO:0005507">
    <property type="term" value="F:copper ion binding"/>
    <property type="evidence" value="ECO:0007669"/>
    <property type="project" value="InterPro"/>
</dbReference>
<protein>
    <recommendedName>
        <fullName evidence="3">cytochrome-c oxidase</fullName>
        <ecNumber evidence="3">7.1.1.9</ecNumber>
    </recommendedName>
</protein>
<dbReference type="GO" id="GO:0016491">
    <property type="term" value="F:oxidoreductase activity"/>
    <property type="evidence" value="ECO:0007669"/>
    <property type="project" value="InterPro"/>
</dbReference>
<evidence type="ECO:0000256" key="5">
    <source>
        <dbReference type="ARBA" id="ARBA00022660"/>
    </source>
</evidence>
<dbReference type="InterPro" id="IPR002429">
    <property type="entry name" value="CcO_II-like_C"/>
</dbReference>
<evidence type="ECO:0000256" key="1">
    <source>
        <dbReference type="ARBA" id="ARBA00004141"/>
    </source>
</evidence>
<evidence type="ECO:0000313" key="17">
    <source>
        <dbReference type="EMBL" id="CAB5020884.1"/>
    </source>
</evidence>
<keyword evidence="6 13" id="KW-0812">Transmembrane</keyword>
<keyword evidence="9" id="KW-0249">Electron transport</keyword>
<dbReference type="InterPro" id="IPR045187">
    <property type="entry name" value="CcO_II"/>
</dbReference>
<accession>A0A6J7R2D5</accession>
<evidence type="ECO:0000256" key="6">
    <source>
        <dbReference type="ARBA" id="ARBA00022692"/>
    </source>
</evidence>
<keyword evidence="11" id="KW-0186">Copper</keyword>
<dbReference type="EMBL" id="CAFBPP010000038">
    <property type="protein sequence ID" value="CAB5020884.1"/>
    <property type="molecule type" value="Genomic_DNA"/>
</dbReference>
<evidence type="ECO:0000256" key="8">
    <source>
        <dbReference type="ARBA" id="ARBA00022967"/>
    </source>
</evidence>
<sequence>MSELETLRKAQWWKKTDVKKTLLLWVILTPVIGFVGTEVQVRSMGAPASEVMASVKHLMAVFTWAASPVAGLVAALALTSLLNKRHYGDTPPPDADHEIRNSTKAASTWIVVSTLLCLFALITGMIVFQKDSQALLDAKAININATGQQWLWNFDYPDSPGVRSADLYLPVDKPVVFHITSVDVKHSFWIVQMGIKMDANPGYITETAVTPDKIGVFDIRCAELCGLLHAYMQTKVHVVSQADYDAWLKNSATLEGAA</sequence>
<organism evidence="17">
    <name type="scientific">freshwater metagenome</name>
    <dbReference type="NCBI Taxonomy" id="449393"/>
    <lineage>
        <taxon>unclassified sequences</taxon>
        <taxon>metagenomes</taxon>
        <taxon>ecological metagenomes</taxon>
    </lineage>
</organism>
<dbReference type="GO" id="GO:0016020">
    <property type="term" value="C:membrane"/>
    <property type="evidence" value="ECO:0007669"/>
    <property type="project" value="UniProtKB-SubCell"/>
</dbReference>
<proteinExistence type="inferred from homology"/>
<feature type="transmembrane region" description="Helical" evidence="13">
    <location>
        <begin position="21"/>
        <end position="41"/>
    </location>
</feature>
<keyword evidence="10 13" id="KW-1133">Transmembrane helix</keyword>
<dbReference type="EMBL" id="CAFBOP010000040">
    <property type="protein sequence ID" value="CAB4988486.1"/>
    <property type="molecule type" value="Genomic_DNA"/>
</dbReference>
<dbReference type="GO" id="GO:0042773">
    <property type="term" value="P:ATP synthesis coupled electron transport"/>
    <property type="evidence" value="ECO:0007669"/>
    <property type="project" value="TreeGrafter"/>
</dbReference>
<feature type="transmembrane region" description="Helical" evidence="13">
    <location>
        <begin position="109"/>
        <end position="128"/>
    </location>
</feature>
<dbReference type="SUPFAM" id="SSF49503">
    <property type="entry name" value="Cupredoxins"/>
    <property type="match status" value="1"/>
</dbReference>
<dbReference type="EC" id="7.1.1.9" evidence="3"/>
<dbReference type="InterPro" id="IPR014222">
    <property type="entry name" value="Cyt_c_oxidase_su2"/>
</dbReference>
<gene>
    <name evidence="15" type="ORF">UFOPK2967_00787</name>
    <name evidence="16" type="ORF">UFOPK3984_00870</name>
    <name evidence="17" type="ORF">UFOPK4114_00831</name>
</gene>
<dbReference type="AlphaFoldDB" id="A0A6J7R2D5"/>
<dbReference type="EMBL" id="CAFAAC010000048">
    <property type="protein sequence ID" value="CAB4788845.1"/>
    <property type="molecule type" value="Genomic_DNA"/>
</dbReference>
<dbReference type="NCBIfam" id="TIGR02866">
    <property type="entry name" value="CoxB"/>
    <property type="match status" value="1"/>
</dbReference>
<dbReference type="Gene3D" id="2.60.40.420">
    <property type="entry name" value="Cupredoxins - blue copper proteins"/>
    <property type="match status" value="1"/>
</dbReference>
<dbReference type="PANTHER" id="PTHR22888:SF9">
    <property type="entry name" value="CYTOCHROME C OXIDASE SUBUNIT 2"/>
    <property type="match status" value="1"/>
</dbReference>
<comment type="subcellular location">
    <subcellularLocation>
        <location evidence="1">Membrane</location>
        <topology evidence="1">Multi-pass membrane protein</topology>
    </subcellularLocation>
</comment>
<evidence type="ECO:0000256" key="9">
    <source>
        <dbReference type="ARBA" id="ARBA00022982"/>
    </source>
</evidence>
<dbReference type="PROSITE" id="PS00078">
    <property type="entry name" value="COX2"/>
    <property type="match status" value="1"/>
</dbReference>
<name>A0A6J7R2D5_9ZZZZ</name>
<keyword evidence="4" id="KW-0813">Transport</keyword>
<feature type="transmembrane region" description="Helical" evidence="13">
    <location>
        <begin position="61"/>
        <end position="82"/>
    </location>
</feature>
<dbReference type="Pfam" id="PF00116">
    <property type="entry name" value="COX2"/>
    <property type="match status" value="1"/>
</dbReference>
<evidence type="ECO:0000256" key="12">
    <source>
        <dbReference type="ARBA" id="ARBA00023136"/>
    </source>
</evidence>
<evidence type="ECO:0000313" key="15">
    <source>
        <dbReference type="EMBL" id="CAB4788845.1"/>
    </source>
</evidence>
<comment type="similarity">
    <text evidence="2">Belongs to the cytochrome c oxidase subunit 2 family.</text>
</comment>
<dbReference type="GO" id="GO:0004129">
    <property type="term" value="F:cytochrome-c oxidase activity"/>
    <property type="evidence" value="ECO:0007669"/>
    <property type="project" value="UniProtKB-EC"/>
</dbReference>